<feature type="compositionally biased region" description="Polar residues" evidence="1">
    <location>
        <begin position="158"/>
        <end position="167"/>
    </location>
</feature>
<evidence type="ECO:0000313" key="3">
    <source>
        <dbReference type="EnsemblMetazoa" id="HelroP170532"/>
    </source>
</evidence>
<feature type="compositionally biased region" description="Basic and acidic residues" evidence="1">
    <location>
        <begin position="281"/>
        <end position="292"/>
    </location>
</feature>
<dbReference type="RefSeq" id="XP_009014597.1">
    <property type="nucleotide sequence ID" value="XM_009016349.1"/>
</dbReference>
<protein>
    <submittedName>
        <fullName evidence="2 3">Uncharacterized protein</fullName>
    </submittedName>
</protein>
<keyword evidence="4" id="KW-1185">Reference proteome</keyword>
<feature type="compositionally biased region" description="Basic and acidic residues" evidence="1">
    <location>
        <begin position="486"/>
        <end position="497"/>
    </location>
</feature>
<reference evidence="3" key="3">
    <citation type="submission" date="2015-06" db="UniProtKB">
        <authorList>
            <consortium name="EnsemblMetazoa"/>
        </authorList>
    </citation>
    <scope>IDENTIFICATION</scope>
</reference>
<dbReference type="CTD" id="20203260"/>
<feature type="compositionally biased region" description="Basic and acidic residues" evidence="1">
    <location>
        <begin position="53"/>
        <end position="63"/>
    </location>
</feature>
<dbReference type="AlphaFoldDB" id="T1F361"/>
<dbReference type="GeneID" id="20203260"/>
<feature type="compositionally biased region" description="Basic and acidic residues" evidence="1">
    <location>
        <begin position="400"/>
        <end position="411"/>
    </location>
</feature>
<dbReference type="EnsemblMetazoa" id="HelroT170532">
    <property type="protein sequence ID" value="HelroP170532"/>
    <property type="gene ID" value="HelroG170532"/>
</dbReference>
<evidence type="ECO:0000256" key="1">
    <source>
        <dbReference type="SAM" id="MobiDB-lite"/>
    </source>
</evidence>
<dbReference type="EMBL" id="AMQM01003586">
    <property type="status" value="NOT_ANNOTATED_CDS"/>
    <property type="molecule type" value="Genomic_DNA"/>
</dbReference>
<feature type="region of interest" description="Disordered" evidence="1">
    <location>
        <begin position="158"/>
        <end position="191"/>
    </location>
</feature>
<feature type="compositionally biased region" description="Basic residues" evidence="1">
    <location>
        <begin position="417"/>
        <end position="427"/>
    </location>
</feature>
<dbReference type="Proteomes" id="UP000015101">
    <property type="component" value="Unassembled WGS sequence"/>
</dbReference>
<organism evidence="3 4">
    <name type="scientific">Helobdella robusta</name>
    <name type="common">Californian leech</name>
    <dbReference type="NCBI Taxonomy" id="6412"/>
    <lineage>
        <taxon>Eukaryota</taxon>
        <taxon>Metazoa</taxon>
        <taxon>Spiralia</taxon>
        <taxon>Lophotrochozoa</taxon>
        <taxon>Annelida</taxon>
        <taxon>Clitellata</taxon>
        <taxon>Hirudinea</taxon>
        <taxon>Rhynchobdellida</taxon>
        <taxon>Glossiphoniidae</taxon>
        <taxon>Helobdella</taxon>
    </lineage>
</organism>
<dbReference type="EMBL" id="KB096222">
    <property type="protein sequence ID" value="ESO07219.1"/>
    <property type="molecule type" value="Genomic_DNA"/>
</dbReference>
<gene>
    <name evidence="3" type="primary">20203260</name>
    <name evidence="2" type="ORF">HELRODRAFT_170532</name>
</gene>
<evidence type="ECO:0000313" key="4">
    <source>
        <dbReference type="Proteomes" id="UP000015101"/>
    </source>
</evidence>
<dbReference type="KEGG" id="hro:HELRODRAFT_170532"/>
<name>T1F361_HELRO</name>
<reference evidence="2 4" key="2">
    <citation type="journal article" date="2013" name="Nature">
        <title>Insights into bilaterian evolution from three spiralian genomes.</title>
        <authorList>
            <person name="Simakov O."/>
            <person name="Marletaz F."/>
            <person name="Cho S.J."/>
            <person name="Edsinger-Gonzales E."/>
            <person name="Havlak P."/>
            <person name="Hellsten U."/>
            <person name="Kuo D.H."/>
            <person name="Larsson T."/>
            <person name="Lv J."/>
            <person name="Arendt D."/>
            <person name="Savage R."/>
            <person name="Osoegawa K."/>
            <person name="de Jong P."/>
            <person name="Grimwood J."/>
            <person name="Chapman J.A."/>
            <person name="Shapiro H."/>
            <person name="Aerts A."/>
            <person name="Otillar R.P."/>
            <person name="Terry A.Y."/>
            <person name="Boore J.L."/>
            <person name="Grigoriev I.V."/>
            <person name="Lindberg D.R."/>
            <person name="Seaver E.C."/>
            <person name="Weisblat D.A."/>
            <person name="Putnam N.H."/>
            <person name="Rokhsar D.S."/>
        </authorList>
    </citation>
    <scope>NUCLEOTIDE SEQUENCE</scope>
</reference>
<reference evidence="4" key="1">
    <citation type="submission" date="2012-12" db="EMBL/GenBank/DDBJ databases">
        <authorList>
            <person name="Hellsten U."/>
            <person name="Grimwood J."/>
            <person name="Chapman J.A."/>
            <person name="Shapiro H."/>
            <person name="Aerts A."/>
            <person name="Otillar R.P."/>
            <person name="Terry A.Y."/>
            <person name="Boore J.L."/>
            <person name="Simakov O."/>
            <person name="Marletaz F."/>
            <person name="Cho S.-J."/>
            <person name="Edsinger-Gonzales E."/>
            <person name="Havlak P."/>
            <person name="Kuo D.-H."/>
            <person name="Larsson T."/>
            <person name="Lv J."/>
            <person name="Arendt D."/>
            <person name="Savage R."/>
            <person name="Osoegawa K."/>
            <person name="de Jong P."/>
            <person name="Lindberg D.R."/>
            <person name="Seaver E.C."/>
            <person name="Weisblat D.A."/>
            <person name="Putnam N.H."/>
            <person name="Grigoriev I.V."/>
            <person name="Rokhsar D.S."/>
        </authorList>
    </citation>
    <scope>NUCLEOTIDE SEQUENCE</scope>
</reference>
<proteinExistence type="predicted"/>
<sequence length="531" mass="61814">MKFDKTARSTDSTRTLKNVWRAGRSKHSRFDSSDILDNEYKYISPFNGYKDSYHSSHETEIRRKSYKTSAESKHGRHQKPHNKSMESRQQRTQQLVNINSGVKFTIQRIAIQSEQMENCADDGMLSDVRKMKYRSGNVEEDSGFFDNTPELLQRRPAQNSQLNSISESNDEQNHHHHHNRRESPFSSRDNISKARNMTSSLTRDMTSPVADSRCFSCCRCCRHNDVRENPYVSSHVLRQYPFYPQLISRSDHYQHQHHHHQQQQQQRYQLLRNQTSTYEVSNDHHHHGDSDHYHHHCRRRHRYGHHHRYNRQTDRCNKTNLLSLSESRNSSKLVNHTLATPSTLSADSQTIFSSSSHDERTHLNLNATSLTAATPIAASSKRNKCNSSKYRHSDSNQTKLPDRDDGDKDMRQLYNVSHRHHRRHHNFHASSSSSSSPRSSRYGSMIRRQTRARRSFGVGESSTGSTLGKKLNNKDTTETESPMTDLNRKSNESSESRKFIRPDVCYSNDEMVELVKKSFLANGVTYCNKYC</sequence>
<feature type="region of interest" description="Disordered" evidence="1">
    <location>
        <begin position="277"/>
        <end position="314"/>
    </location>
</feature>
<feature type="region of interest" description="Disordered" evidence="1">
    <location>
        <begin position="378"/>
        <end position="497"/>
    </location>
</feature>
<feature type="compositionally biased region" description="Low complexity" evidence="1">
    <location>
        <begin position="428"/>
        <end position="441"/>
    </location>
</feature>
<feature type="compositionally biased region" description="Basic residues" evidence="1">
    <location>
        <begin position="293"/>
        <end position="310"/>
    </location>
</feature>
<dbReference type="HOGENOM" id="CLU_513174_0_0_1"/>
<evidence type="ECO:0000313" key="2">
    <source>
        <dbReference type="EMBL" id="ESO07219.1"/>
    </source>
</evidence>
<dbReference type="InParanoid" id="T1F361"/>
<accession>T1F361</accession>
<feature type="region of interest" description="Disordered" evidence="1">
    <location>
        <begin position="53"/>
        <end position="92"/>
    </location>
</feature>